<keyword evidence="7" id="KW-1185">Reference proteome</keyword>
<organism evidence="6 7">
    <name type="scientific">Bradyrhizobium neotropicale</name>
    <dbReference type="NCBI Taxonomy" id="1497615"/>
    <lineage>
        <taxon>Bacteria</taxon>
        <taxon>Pseudomonadati</taxon>
        <taxon>Pseudomonadota</taxon>
        <taxon>Alphaproteobacteria</taxon>
        <taxon>Hyphomicrobiales</taxon>
        <taxon>Nitrobacteraceae</taxon>
        <taxon>Bradyrhizobium</taxon>
    </lineage>
</organism>
<sequence length="256" mass="28163">MSVAPSRLRPTSSLHVTVREEILKRISNGTYQPDAPIPSTAMLGEEFGVSLITIKRALRDLQAAGMIVSVAGKGTYVKKQTRILRKLDMTAPSFEGTTMQLLSVTREKIADPVMLTFSPPRAAMLCVRKTIFIDDMPFLYDSTYLSADVADEIVDEFSERLVTEALRRHNILVTNTDLIIDAAPATGQVEDVFGIPTGYPILRRFYKFSTDTADISIYGVLQAPFDRLSCSVSFPARNGRASRPGSTSIASSKHRA</sequence>
<proteinExistence type="predicted"/>
<keyword evidence="3" id="KW-0804">Transcription</keyword>
<evidence type="ECO:0000256" key="2">
    <source>
        <dbReference type="ARBA" id="ARBA00023125"/>
    </source>
</evidence>
<dbReference type="PANTHER" id="PTHR44846:SF1">
    <property type="entry name" value="MANNOSYL-D-GLYCERATE TRANSPORT_METABOLISM SYSTEM REPRESSOR MNGR-RELATED"/>
    <property type="match status" value="1"/>
</dbReference>
<dbReference type="SMART" id="SM00345">
    <property type="entry name" value="HTH_GNTR"/>
    <property type="match status" value="1"/>
</dbReference>
<evidence type="ECO:0000313" key="7">
    <source>
        <dbReference type="Proteomes" id="UP000077173"/>
    </source>
</evidence>
<feature type="region of interest" description="Disordered" evidence="4">
    <location>
        <begin position="237"/>
        <end position="256"/>
    </location>
</feature>
<feature type="domain" description="HTH gntR-type" evidence="5">
    <location>
        <begin position="12"/>
        <end position="80"/>
    </location>
</feature>
<dbReference type="GO" id="GO:0045892">
    <property type="term" value="P:negative regulation of DNA-templated transcription"/>
    <property type="evidence" value="ECO:0007669"/>
    <property type="project" value="TreeGrafter"/>
</dbReference>
<feature type="compositionally biased region" description="Polar residues" evidence="4">
    <location>
        <begin position="244"/>
        <end position="256"/>
    </location>
</feature>
<gene>
    <name evidence="6" type="ORF">AXW67_39890</name>
</gene>
<dbReference type="Gene3D" id="1.10.10.10">
    <property type="entry name" value="Winged helix-like DNA-binding domain superfamily/Winged helix DNA-binding domain"/>
    <property type="match status" value="1"/>
</dbReference>
<evidence type="ECO:0000256" key="4">
    <source>
        <dbReference type="SAM" id="MobiDB-lite"/>
    </source>
</evidence>
<comment type="caution">
    <text evidence="6">The sequence shown here is derived from an EMBL/GenBank/DDBJ whole genome shotgun (WGS) entry which is preliminary data.</text>
</comment>
<dbReference type="CDD" id="cd07377">
    <property type="entry name" value="WHTH_GntR"/>
    <property type="match status" value="1"/>
</dbReference>
<accession>A0A176ZF20</accession>
<dbReference type="InterPro" id="IPR028978">
    <property type="entry name" value="Chorismate_lyase_/UTRA_dom_sf"/>
</dbReference>
<protein>
    <submittedName>
        <fullName evidence="6">GntR family transcriptional regulator</fullName>
    </submittedName>
</protein>
<dbReference type="RefSeq" id="WP_063677354.1">
    <property type="nucleotide sequence ID" value="NZ_LSEF01000030.1"/>
</dbReference>
<dbReference type="Pfam" id="PF07702">
    <property type="entry name" value="UTRA"/>
    <property type="match status" value="1"/>
</dbReference>
<dbReference type="Pfam" id="PF00392">
    <property type="entry name" value="GntR"/>
    <property type="match status" value="1"/>
</dbReference>
<evidence type="ECO:0000256" key="1">
    <source>
        <dbReference type="ARBA" id="ARBA00023015"/>
    </source>
</evidence>
<evidence type="ECO:0000313" key="6">
    <source>
        <dbReference type="EMBL" id="OAF18794.1"/>
    </source>
</evidence>
<dbReference type="SUPFAM" id="SSF46785">
    <property type="entry name" value="Winged helix' DNA-binding domain"/>
    <property type="match status" value="1"/>
</dbReference>
<dbReference type="PANTHER" id="PTHR44846">
    <property type="entry name" value="MANNOSYL-D-GLYCERATE TRANSPORT/METABOLISM SYSTEM REPRESSOR MNGR-RELATED"/>
    <property type="match status" value="1"/>
</dbReference>
<dbReference type="GO" id="GO:0003677">
    <property type="term" value="F:DNA binding"/>
    <property type="evidence" value="ECO:0007669"/>
    <property type="project" value="UniProtKB-KW"/>
</dbReference>
<name>A0A176ZF20_9BRAD</name>
<evidence type="ECO:0000259" key="5">
    <source>
        <dbReference type="PROSITE" id="PS50949"/>
    </source>
</evidence>
<dbReference type="InterPro" id="IPR011663">
    <property type="entry name" value="UTRA"/>
</dbReference>
<dbReference type="InterPro" id="IPR036390">
    <property type="entry name" value="WH_DNA-bd_sf"/>
</dbReference>
<dbReference type="SUPFAM" id="SSF64288">
    <property type="entry name" value="Chorismate lyase-like"/>
    <property type="match status" value="1"/>
</dbReference>
<dbReference type="PROSITE" id="PS50949">
    <property type="entry name" value="HTH_GNTR"/>
    <property type="match status" value="1"/>
</dbReference>
<dbReference type="InterPro" id="IPR000524">
    <property type="entry name" value="Tscrpt_reg_HTH_GntR"/>
</dbReference>
<dbReference type="GO" id="GO:0003700">
    <property type="term" value="F:DNA-binding transcription factor activity"/>
    <property type="evidence" value="ECO:0007669"/>
    <property type="project" value="InterPro"/>
</dbReference>
<dbReference type="InterPro" id="IPR050679">
    <property type="entry name" value="Bact_HTH_transcr_reg"/>
</dbReference>
<dbReference type="EMBL" id="LSEF01000030">
    <property type="protein sequence ID" value="OAF18794.1"/>
    <property type="molecule type" value="Genomic_DNA"/>
</dbReference>
<dbReference type="InterPro" id="IPR036388">
    <property type="entry name" value="WH-like_DNA-bd_sf"/>
</dbReference>
<keyword evidence="1" id="KW-0805">Transcription regulation</keyword>
<keyword evidence="2" id="KW-0238">DNA-binding</keyword>
<dbReference type="AlphaFoldDB" id="A0A176ZF20"/>
<evidence type="ECO:0000256" key="3">
    <source>
        <dbReference type="ARBA" id="ARBA00023163"/>
    </source>
</evidence>
<dbReference type="Proteomes" id="UP000077173">
    <property type="component" value="Unassembled WGS sequence"/>
</dbReference>
<reference evidence="6 7" key="1">
    <citation type="submission" date="2016-02" db="EMBL/GenBank/DDBJ databases">
        <title>Draft genome sequence of the strain BR 10247T Bradyrhizobium neotropicale isolated from nodules of Centrolobium paraense.</title>
        <authorList>
            <person name="Simoes-Araujo J.L."/>
            <person name="Barauna A.C."/>
            <person name="Silva K."/>
            <person name="Zilli J.E."/>
        </authorList>
    </citation>
    <scope>NUCLEOTIDE SEQUENCE [LARGE SCALE GENOMIC DNA]</scope>
    <source>
        <strain evidence="6 7">BR 10247</strain>
    </source>
</reference>
<dbReference type="Gene3D" id="3.40.1410.10">
    <property type="entry name" value="Chorismate lyase-like"/>
    <property type="match status" value="1"/>
</dbReference>